<organism evidence="1">
    <name type="scientific">Rhizophora mucronata</name>
    <name type="common">Asiatic mangrove</name>
    <dbReference type="NCBI Taxonomy" id="61149"/>
    <lineage>
        <taxon>Eukaryota</taxon>
        <taxon>Viridiplantae</taxon>
        <taxon>Streptophyta</taxon>
        <taxon>Embryophyta</taxon>
        <taxon>Tracheophyta</taxon>
        <taxon>Spermatophyta</taxon>
        <taxon>Magnoliopsida</taxon>
        <taxon>eudicotyledons</taxon>
        <taxon>Gunneridae</taxon>
        <taxon>Pentapetalae</taxon>
        <taxon>rosids</taxon>
        <taxon>fabids</taxon>
        <taxon>Malpighiales</taxon>
        <taxon>Rhizophoraceae</taxon>
        <taxon>Rhizophora</taxon>
    </lineage>
</organism>
<evidence type="ECO:0000313" key="1">
    <source>
        <dbReference type="EMBL" id="MBX34970.1"/>
    </source>
</evidence>
<proteinExistence type="predicted"/>
<dbReference type="AlphaFoldDB" id="A0A2P2MXL9"/>
<name>A0A2P2MXL9_RHIMU</name>
<reference evidence="1" key="1">
    <citation type="submission" date="2018-02" db="EMBL/GenBank/DDBJ databases">
        <title>Rhizophora mucronata_Transcriptome.</title>
        <authorList>
            <person name="Meera S.P."/>
            <person name="Sreeshan A."/>
            <person name="Augustine A."/>
        </authorList>
    </citation>
    <scope>NUCLEOTIDE SEQUENCE</scope>
    <source>
        <tissue evidence="1">Leaf</tissue>
    </source>
</reference>
<accession>A0A2P2MXL9</accession>
<sequence length="65" mass="7518">MARNSLTIFFMKYDQKLLSGNTFQHARLQTCGFLTGCCEVFLFYYAEGLVSSMDDIKYMSRLVGR</sequence>
<protein>
    <submittedName>
        <fullName evidence="1">Uncharacterized protein</fullName>
    </submittedName>
</protein>
<dbReference type="EMBL" id="GGEC01054486">
    <property type="protein sequence ID" value="MBX34970.1"/>
    <property type="molecule type" value="Transcribed_RNA"/>
</dbReference>